<sequence>MARRSHKYHQNETVKDRKCMRKERSPGMCATVPQTDQTMGSEATCRAVVPFREQAAHYSACWTPSDGTCVKRVSRTPSMEGVDQL</sequence>
<proteinExistence type="predicted"/>
<evidence type="ECO:0000256" key="1">
    <source>
        <dbReference type="SAM" id="MobiDB-lite"/>
    </source>
</evidence>
<dbReference type="EMBL" id="VSRR010012053">
    <property type="protein sequence ID" value="MPC54024.1"/>
    <property type="molecule type" value="Genomic_DNA"/>
</dbReference>
<dbReference type="AlphaFoldDB" id="A0A5B7GBV7"/>
<dbReference type="Proteomes" id="UP000324222">
    <property type="component" value="Unassembled WGS sequence"/>
</dbReference>
<keyword evidence="3" id="KW-1185">Reference proteome</keyword>
<reference evidence="2 3" key="1">
    <citation type="submission" date="2019-05" db="EMBL/GenBank/DDBJ databases">
        <title>Another draft genome of Portunus trituberculatus and its Hox gene families provides insights of decapod evolution.</title>
        <authorList>
            <person name="Jeong J.-H."/>
            <person name="Song I."/>
            <person name="Kim S."/>
            <person name="Choi T."/>
            <person name="Kim D."/>
            <person name="Ryu S."/>
            <person name="Kim W."/>
        </authorList>
    </citation>
    <scope>NUCLEOTIDE SEQUENCE [LARGE SCALE GENOMIC DNA]</scope>
    <source>
        <tissue evidence="2">Muscle</tissue>
    </source>
</reference>
<gene>
    <name evidence="2" type="ORF">E2C01_047930</name>
</gene>
<comment type="caution">
    <text evidence="2">The sequence shown here is derived from an EMBL/GenBank/DDBJ whole genome shotgun (WGS) entry which is preliminary data.</text>
</comment>
<feature type="compositionally biased region" description="Basic and acidic residues" evidence="1">
    <location>
        <begin position="9"/>
        <end position="25"/>
    </location>
</feature>
<accession>A0A5B7GBV7</accession>
<evidence type="ECO:0000313" key="3">
    <source>
        <dbReference type="Proteomes" id="UP000324222"/>
    </source>
</evidence>
<feature type="region of interest" description="Disordered" evidence="1">
    <location>
        <begin position="1"/>
        <end position="35"/>
    </location>
</feature>
<evidence type="ECO:0000313" key="2">
    <source>
        <dbReference type="EMBL" id="MPC54024.1"/>
    </source>
</evidence>
<organism evidence="2 3">
    <name type="scientific">Portunus trituberculatus</name>
    <name type="common">Swimming crab</name>
    <name type="synonym">Neptunus trituberculatus</name>
    <dbReference type="NCBI Taxonomy" id="210409"/>
    <lineage>
        <taxon>Eukaryota</taxon>
        <taxon>Metazoa</taxon>
        <taxon>Ecdysozoa</taxon>
        <taxon>Arthropoda</taxon>
        <taxon>Crustacea</taxon>
        <taxon>Multicrustacea</taxon>
        <taxon>Malacostraca</taxon>
        <taxon>Eumalacostraca</taxon>
        <taxon>Eucarida</taxon>
        <taxon>Decapoda</taxon>
        <taxon>Pleocyemata</taxon>
        <taxon>Brachyura</taxon>
        <taxon>Eubrachyura</taxon>
        <taxon>Portunoidea</taxon>
        <taxon>Portunidae</taxon>
        <taxon>Portuninae</taxon>
        <taxon>Portunus</taxon>
    </lineage>
</organism>
<protein>
    <submittedName>
        <fullName evidence="2">Uncharacterized protein</fullName>
    </submittedName>
</protein>
<name>A0A5B7GBV7_PORTR</name>